<keyword evidence="3" id="KW-1133">Transmembrane helix</keyword>
<dbReference type="AlphaFoldDB" id="A0A9Q5I226"/>
<dbReference type="PANTHER" id="PTHR48059">
    <property type="entry name" value="POLYGALACTURONASE INHIBITOR 1"/>
    <property type="match status" value="1"/>
</dbReference>
<reference evidence="4" key="1">
    <citation type="submission" date="2016-06" db="EMBL/GenBank/DDBJ databases">
        <title>Draft Genome sequence of the fungus Inonotus baumii.</title>
        <authorList>
            <person name="Zhu H."/>
            <person name="Lin W."/>
        </authorList>
    </citation>
    <scope>NUCLEOTIDE SEQUENCE</scope>
    <source>
        <strain evidence="4">821</strain>
    </source>
</reference>
<protein>
    <recommendedName>
        <fullName evidence="6">Leucine-rich repeat-containing N-terminal plant-type domain-containing protein</fullName>
    </recommendedName>
</protein>
<dbReference type="Proteomes" id="UP000757232">
    <property type="component" value="Unassembled WGS sequence"/>
</dbReference>
<evidence type="ECO:0000256" key="3">
    <source>
        <dbReference type="SAM" id="Phobius"/>
    </source>
</evidence>
<proteinExistence type="predicted"/>
<feature type="compositionally biased region" description="Polar residues" evidence="2">
    <location>
        <begin position="1"/>
        <end position="14"/>
    </location>
</feature>
<evidence type="ECO:0000313" key="5">
    <source>
        <dbReference type="Proteomes" id="UP000757232"/>
    </source>
</evidence>
<name>A0A9Q5I226_SANBA</name>
<dbReference type="Gene3D" id="3.80.10.10">
    <property type="entry name" value="Ribonuclease Inhibitor"/>
    <property type="match status" value="1"/>
</dbReference>
<keyword evidence="3" id="KW-0472">Membrane</keyword>
<evidence type="ECO:0000256" key="2">
    <source>
        <dbReference type="SAM" id="MobiDB-lite"/>
    </source>
</evidence>
<dbReference type="InterPro" id="IPR051848">
    <property type="entry name" value="PGIP"/>
</dbReference>
<dbReference type="SUPFAM" id="SSF52058">
    <property type="entry name" value="L domain-like"/>
    <property type="match status" value="1"/>
</dbReference>
<dbReference type="PANTHER" id="PTHR48059:SF30">
    <property type="entry name" value="OS06G0587000 PROTEIN"/>
    <property type="match status" value="1"/>
</dbReference>
<dbReference type="EMBL" id="LNZH02000141">
    <property type="protein sequence ID" value="OCB90126.1"/>
    <property type="molecule type" value="Genomic_DNA"/>
</dbReference>
<gene>
    <name evidence="4" type="ORF">A7U60_g2685</name>
</gene>
<accession>A0A9Q5I226</accession>
<sequence length="457" mass="49199">MTATMPSSISTGSNLDFYLDDFPPPRPSTSRIPSPLVAREPTSSMRPTSIRLPSLRMSSPSVSRCGLPSNPRSPHSPRCLEKGVRRFTSQRPRNALRGALFGLFQNRSEPDLEIPIQEASPAASTAHEEITLPPWPPLHIEKRPMQCPGSCHCATPKRKKRRRLLLTLLIILLLYLLGDSIFLNARVLNNSGDKHALSPAQESCLTQFTVNAPANASLYPCSTCLGILQDIPDSFKFSTSNEAQTLSNSLQFCGLQSLVVASSVTARDSLTNGGWVQNVQFCTWTGIQCDGQGNVKSLEMVFPAVPSVIPSGIGALSFLQSLQIIGGNSSPAGALPDSFANLTSLTSIHLESTALSPLPSSLFQKGQLDGLTSLTLVKNSEFAGQLSDVSGLALESFCKRPASVNASGDTSQQYDATKLAHYSLTNFSKPLRVLPLLSFHFISQLLLALPPDSVSLK</sequence>
<keyword evidence="3" id="KW-0812">Transmembrane</keyword>
<feature type="transmembrane region" description="Helical" evidence="3">
    <location>
        <begin position="164"/>
        <end position="183"/>
    </location>
</feature>
<evidence type="ECO:0000313" key="4">
    <source>
        <dbReference type="EMBL" id="OCB90126.1"/>
    </source>
</evidence>
<comment type="subcellular location">
    <subcellularLocation>
        <location evidence="1">Cell envelope</location>
    </subcellularLocation>
</comment>
<evidence type="ECO:0008006" key="6">
    <source>
        <dbReference type="Google" id="ProtNLM"/>
    </source>
</evidence>
<comment type="caution">
    <text evidence="4">The sequence shown here is derived from an EMBL/GenBank/DDBJ whole genome shotgun (WGS) entry which is preliminary data.</text>
</comment>
<evidence type="ECO:0000256" key="1">
    <source>
        <dbReference type="ARBA" id="ARBA00004196"/>
    </source>
</evidence>
<feature type="region of interest" description="Disordered" evidence="2">
    <location>
        <begin position="1"/>
        <end position="79"/>
    </location>
</feature>
<dbReference type="OrthoDB" id="676979at2759"/>
<dbReference type="InterPro" id="IPR032675">
    <property type="entry name" value="LRR_dom_sf"/>
</dbReference>
<organism evidence="4 5">
    <name type="scientific">Sanghuangporus baumii</name>
    <name type="common">Phellinus baumii</name>
    <dbReference type="NCBI Taxonomy" id="108892"/>
    <lineage>
        <taxon>Eukaryota</taxon>
        <taxon>Fungi</taxon>
        <taxon>Dikarya</taxon>
        <taxon>Basidiomycota</taxon>
        <taxon>Agaricomycotina</taxon>
        <taxon>Agaricomycetes</taxon>
        <taxon>Hymenochaetales</taxon>
        <taxon>Hymenochaetaceae</taxon>
        <taxon>Sanghuangporus</taxon>
    </lineage>
</organism>
<keyword evidence="5" id="KW-1185">Reference proteome</keyword>